<name>A0A1G8UAT2_9GAMM</name>
<reference evidence="2" key="1">
    <citation type="submission" date="2016-10" db="EMBL/GenBank/DDBJ databases">
        <authorList>
            <person name="Varghese N."/>
            <person name="Submissions S."/>
        </authorList>
    </citation>
    <scope>NUCLEOTIDE SEQUENCE [LARGE SCALE GENOMIC DNA]</scope>
    <source>
        <strain evidence="2">CGMCC 1.10658</strain>
    </source>
</reference>
<sequence length="30" mass="3205">MQIAEHLTSKGSIAPAGLDLAQLGRCFGRY</sequence>
<evidence type="ECO:0000313" key="2">
    <source>
        <dbReference type="Proteomes" id="UP000199305"/>
    </source>
</evidence>
<dbReference type="AlphaFoldDB" id="A0A1G8UAT2"/>
<dbReference type="Proteomes" id="UP000199305">
    <property type="component" value="Unassembled WGS sequence"/>
</dbReference>
<proteinExistence type="predicted"/>
<dbReference type="EMBL" id="FNFH01000001">
    <property type="protein sequence ID" value="SDJ50724.1"/>
    <property type="molecule type" value="Genomic_DNA"/>
</dbReference>
<protein>
    <submittedName>
        <fullName evidence="1">Uncharacterized protein</fullName>
    </submittedName>
</protein>
<keyword evidence="2" id="KW-1185">Reference proteome</keyword>
<organism evidence="1 2">
    <name type="scientific">Microbulbifer yueqingensis</name>
    <dbReference type="NCBI Taxonomy" id="658219"/>
    <lineage>
        <taxon>Bacteria</taxon>
        <taxon>Pseudomonadati</taxon>
        <taxon>Pseudomonadota</taxon>
        <taxon>Gammaproteobacteria</taxon>
        <taxon>Cellvibrionales</taxon>
        <taxon>Microbulbiferaceae</taxon>
        <taxon>Microbulbifer</taxon>
    </lineage>
</organism>
<evidence type="ECO:0000313" key="1">
    <source>
        <dbReference type="EMBL" id="SDJ50724.1"/>
    </source>
</evidence>
<gene>
    <name evidence="1" type="ORF">SAMN05216212_0042</name>
</gene>
<accession>A0A1G8UAT2</accession>
<feature type="non-terminal residue" evidence="1">
    <location>
        <position position="30"/>
    </location>
</feature>